<proteinExistence type="predicted"/>
<dbReference type="Proteomes" id="UP000886632">
    <property type="component" value="Unassembled WGS sequence"/>
</dbReference>
<feature type="transmembrane region" description="Helical" evidence="2">
    <location>
        <begin position="263"/>
        <end position="282"/>
    </location>
</feature>
<feature type="transmembrane region" description="Helical" evidence="2">
    <location>
        <begin position="222"/>
        <end position="242"/>
    </location>
</feature>
<evidence type="ECO:0000313" key="5">
    <source>
        <dbReference type="Proteomes" id="UP000886632"/>
    </source>
</evidence>
<comment type="caution">
    <text evidence="4">The sequence shown here is derived from an EMBL/GenBank/DDBJ whole genome shotgun (WGS) entry which is preliminary data.</text>
</comment>
<dbReference type="GO" id="GO:0009103">
    <property type="term" value="P:lipopolysaccharide biosynthetic process"/>
    <property type="evidence" value="ECO:0007669"/>
    <property type="project" value="TreeGrafter"/>
</dbReference>
<evidence type="ECO:0000313" key="4">
    <source>
        <dbReference type="EMBL" id="MBL0004563.1"/>
    </source>
</evidence>
<name>A0A9D7TA77_9MICO</name>
<feature type="transmembrane region" description="Helical" evidence="2">
    <location>
        <begin position="158"/>
        <end position="177"/>
    </location>
</feature>
<dbReference type="AlphaFoldDB" id="A0A9D7TA77"/>
<dbReference type="GO" id="GO:0016020">
    <property type="term" value="C:membrane"/>
    <property type="evidence" value="ECO:0007669"/>
    <property type="project" value="TreeGrafter"/>
</dbReference>
<dbReference type="GO" id="GO:0016747">
    <property type="term" value="F:acyltransferase activity, transferring groups other than amino-acyl groups"/>
    <property type="evidence" value="ECO:0007669"/>
    <property type="project" value="InterPro"/>
</dbReference>
<feature type="transmembrane region" description="Helical" evidence="2">
    <location>
        <begin position="114"/>
        <end position="138"/>
    </location>
</feature>
<keyword evidence="4" id="KW-0808">Transferase</keyword>
<feature type="domain" description="Acyltransferase 3" evidence="3">
    <location>
        <begin position="31"/>
        <end position="384"/>
    </location>
</feature>
<organism evidence="4 5">
    <name type="scientific">Candidatus Phosphoribacter hodrii</name>
    <dbReference type="NCBI Taxonomy" id="2953743"/>
    <lineage>
        <taxon>Bacteria</taxon>
        <taxon>Bacillati</taxon>
        <taxon>Actinomycetota</taxon>
        <taxon>Actinomycetes</taxon>
        <taxon>Micrococcales</taxon>
        <taxon>Dermatophilaceae</taxon>
        <taxon>Candidatus Phosphoribacter</taxon>
    </lineage>
</organism>
<dbReference type="Pfam" id="PF01757">
    <property type="entry name" value="Acyl_transf_3"/>
    <property type="match status" value="1"/>
</dbReference>
<evidence type="ECO:0000256" key="1">
    <source>
        <dbReference type="SAM" id="MobiDB-lite"/>
    </source>
</evidence>
<evidence type="ECO:0000256" key="2">
    <source>
        <dbReference type="SAM" id="Phobius"/>
    </source>
</evidence>
<dbReference type="EMBL" id="JADKGK010000020">
    <property type="protein sequence ID" value="MBL0004563.1"/>
    <property type="molecule type" value="Genomic_DNA"/>
</dbReference>
<keyword evidence="4" id="KW-0012">Acyltransferase</keyword>
<evidence type="ECO:0000259" key="3">
    <source>
        <dbReference type="Pfam" id="PF01757"/>
    </source>
</evidence>
<dbReference type="PANTHER" id="PTHR23028:SF53">
    <property type="entry name" value="ACYL_TRANSF_3 DOMAIN-CONTAINING PROTEIN"/>
    <property type="match status" value="1"/>
</dbReference>
<reference evidence="4" key="1">
    <citation type="submission" date="2020-10" db="EMBL/GenBank/DDBJ databases">
        <title>Connecting structure to function with the recovery of over 1000 high-quality activated sludge metagenome-assembled genomes encoding full-length rRNA genes using long-read sequencing.</title>
        <authorList>
            <person name="Singleton C.M."/>
            <person name="Petriglieri F."/>
            <person name="Kristensen J.M."/>
            <person name="Kirkegaard R.H."/>
            <person name="Michaelsen T.Y."/>
            <person name="Andersen M.H."/>
            <person name="Karst S.M."/>
            <person name="Dueholm M.S."/>
            <person name="Nielsen P.H."/>
            <person name="Albertsen M."/>
        </authorList>
    </citation>
    <scope>NUCLEOTIDE SEQUENCE</scope>
    <source>
        <strain evidence="4">Ribe_18-Q3-R11-54_MAXAC.001</strain>
    </source>
</reference>
<keyword evidence="2" id="KW-0812">Transmembrane</keyword>
<protein>
    <submittedName>
        <fullName evidence="4">Acyltransferase</fullName>
    </submittedName>
</protein>
<gene>
    <name evidence="4" type="ORF">IPP00_11440</name>
</gene>
<feature type="transmembrane region" description="Helical" evidence="2">
    <location>
        <begin position="297"/>
        <end position="316"/>
    </location>
</feature>
<feature type="transmembrane region" description="Helical" evidence="2">
    <location>
        <begin position="368"/>
        <end position="387"/>
    </location>
</feature>
<accession>A0A9D7TA77</accession>
<feature type="transmembrane region" description="Helical" evidence="2">
    <location>
        <begin position="189"/>
        <end position="210"/>
    </location>
</feature>
<dbReference type="InterPro" id="IPR050879">
    <property type="entry name" value="Acyltransferase_3"/>
</dbReference>
<feature type="transmembrane region" description="Helical" evidence="2">
    <location>
        <begin position="38"/>
        <end position="58"/>
    </location>
</feature>
<keyword evidence="2" id="KW-1133">Transmembrane helix</keyword>
<feature type="region of interest" description="Disordered" evidence="1">
    <location>
        <begin position="1"/>
        <end position="25"/>
    </location>
</feature>
<feature type="transmembrane region" description="Helical" evidence="2">
    <location>
        <begin position="337"/>
        <end position="356"/>
    </location>
</feature>
<dbReference type="PANTHER" id="PTHR23028">
    <property type="entry name" value="ACETYLTRANSFERASE"/>
    <property type="match status" value="1"/>
</dbReference>
<dbReference type="InterPro" id="IPR002656">
    <property type="entry name" value="Acyl_transf_3_dom"/>
</dbReference>
<keyword evidence="2" id="KW-0472">Membrane</keyword>
<feature type="transmembrane region" description="Helical" evidence="2">
    <location>
        <begin position="64"/>
        <end position="84"/>
    </location>
</feature>
<sequence length="400" mass="42351">MTDTLVGGPTGPDSPATRELADPPRTGLRFPALDGLRIIGAVAVVTTHVGFTSGASLNGQQAGLLARLDAGVPLFFVVSGFLLYRPHVKARLTGRPAPALGTYLRHRAARILPALWLAVLGAALLLHHSPLVGTSSFLRYATLTQIYSQVPAPTGLTQMWSLATEWAFYLALPVLAWALSRGAGAPRTWALRTIVLLGLLPVGSAVWVAVATSNGGGLPMVWLPAFLGWFGLGMALATWSAAREAGLFSPSVIDDLGRAAGSVYAAAAALYLLLCTPIAGPYDLSPPTVGQAVVKNLGYAVLGALLVFPAVVGAAADRPSAVVRALGGRVGRSLGDISYGVFAYHLIVLSLAERAFNHRTFDGQFPQLWLSTIGVTLVVAWISYRLVERPIMRWARRREH</sequence>